<dbReference type="EnsemblFungi" id="EJT73111">
    <property type="protein sequence ID" value="EJT73111"/>
    <property type="gene ID" value="GGTG_09961"/>
</dbReference>
<reference evidence="2" key="4">
    <citation type="journal article" date="2015" name="G3 (Bethesda)">
        <title>Genome sequences of three phytopathogenic species of the Magnaporthaceae family of fungi.</title>
        <authorList>
            <person name="Okagaki L.H."/>
            <person name="Nunes C.C."/>
            <person name="Sailsbery J."/>
            <person name="Clay B."/>
            <person name="Brown D."/>
            <person name="John T."/>
            <person name="Oh Y."/>
            <person name="Young N."/>
            <person name="Fitzgerald M."/>
            <person name="Haas B.J."/>
            <person name="Zeng Q."/>
            <person name="Young S."/>
            <person name="Adiconis X."/>
            <person name="Fan L."/>
            <person name="Levin J.Z."/>
            <person name="Mitchell T.K."/>
            <person name="Okubara P.A."/>
            <person name="Farman M.L."/>
            <person name="Kohn L.M."/>
            <person name="Birren B."/>
            <person name="Ma L.-J."/>
            <person name="Dean R.A."/>
        </authorList>
    </citation>
    <scope>NUCLEOTIDE SEQUENCE</scope>
    <source>
        <strain evidence="2">R3-111a-1</strain>
    </source>
</reference>
<reference evidence="2" key="5">
    <citation type="submission" date="2018-04" db="UniProtKB">
        <authorList>
            <consortium name="EnsemblFungi"/>
        </authorList>
    </citation>
    <scope>IDENTIFICATION</scope>
    <source>
        <strain evidence="2">R3-111a-1</strain>
    </source>
</reference>
<reference evidence="3" key="1">
    <citation type="submission" date="2010-07" db="EMBL/GenBank/DDBJ databases">
        <title>The genome sequence of Gaeumannomyces graminis var. tritici strain R3-111a-1.</title>
        <authorList>
            <consortium name="The Broad Institute Genome Sequencing Platform"/>
            <person name="Ma L.-J."/>
            <person name="Dead R."/>
            <person name="Young S."/>
            <person name="Zeng Q."/>
            <person name="Koehrsen M."/>
            <person name="Alvarado L."/>
            <person name="Berlin A."/>
            <person name="Chapman S.B."/>
            <person name="Chen Z."/>
            <person name="Freedman E."/>
            <person name="Gellesch M."/>
            <person name="Goldberg J."/>
            <person name="Griggs A."/>
            <person name="Gujja S."/>
            <person name="Heilman E.R."/>
            <person name="Heiman D."/>
            <person name="Hepburn T."/>
            <person name="Howarth C."/>
            <person name="Jen D."/>
            <person name="Larson L."/>
            <person name="Mehta T."/>
            <person name="Neiman D."/>
            <person name="Pearson M."/>
            <person name="Roberts A."/>
            <person name="Saif S."/>
            <person name="Shea T."/>
            <person name="Shenoy N."/>
            <person name="Sisk P."/>
            <person name="Stolte C."/>
            <person name="Sykes S."/>
            <person name="Walk T."/>
            <person name="White J."/>
            <person name="Yandava C."/>
            <person name="Haas B."/>
            <person name="Nusbaum C."/>
            <person name="Birren B."/>
        </authorList>
    </citation>
    <scope>NUCLEOTIDE SEQUENCE [LARGE SCALE GENOMIC DNA]</scope>
    <source>
        <strain evidence="3">R3-111a-1</strain>
    </source>
</reference>
<dbReference type="AlphaFoldDB" id="J3P8X6"/>
<dbReference type="HOGENOM" id="CLU_776277_0_0_1"/>
<evidence type="ECO:0000313" key="3">
    <source>
        <dbReference type="Proteomes" id="UP000006039"/>
    </source>
</evidence>
<reference evidence="1" key="3">
    <citation type="submission" date="2010-09" db="EMBL/GenBank/DDBJ databases">
        <title>Annotation of Gaeumannomyces graminis var. tritici R3-111a-1.</title>
        <authorList>
            <consortium name="The Broad Institute Genome Sequencing Platform"/>
            <person name="Ma L.-J."/>
            <person name="Dead R."/>
            <person name="Young S.K."/>
            <person name="Zeng Q."/>
            <person name="Gargeya S."/>
            <person name="Fitzgerald M."/>
            <person name="Haas B."/>
            <person name="Abouelleil A."/>
            <person name="Alvarado L."/>
            <person name="Arachchi H.M."/>
            <person name="Berlin A."/>
            <person name="Brown A."/>
            <person name="Chapman S.B."/>
            <person name="Chen Z."/>
            <person name="Dunbar C."/>
            <person name="Freedman E."/>
            <person name="Gearin G."/>
            <person name="Gellesch M."/>
            <person name="Goldberg J."/>
            <person name="Griggs A."/>
            <person name="Gujja S."/>
            <person name="Heiman D."/>
            <person name="Howarth C."/>
            <person name="Larson L."/>
            <person name="Lui A."/>
            <person name="MacDonald P.J.P."/>
            <person name="Mehta T."/>
            <person name="Montmayeur A."/>
            <person name="Murphy C."/>
            <person name="Neiman D."/>
            <person name="Pearson M."/>
            <person name="Priest M."/>
            <person name="Roberts A."/>
            <person name="Saif S."/>
            <person name="Shea T."/>
            <person name="Shenoy N."/>
            <person name="Sisk P."/>
            <person name="Stolte C."/>
            <person name="Sykes S."/>
            <person name="Yandava C."/>
            <person name="Wortman J."/>
            <person name="Nusbaum C."/>
            <person name="Birren B."/>
        </authorList>
    </citation>
    <scope>NUCLEOTIDE SEQUENCE</scope>
    <source>
        <strain evidence="1">R3-111a-1</strain>
    </source>
</reference>
<evidence type="ECO:0000313" key="1">
    <source>
        <dbReference type="EMBL" id="EJT73111.1"/>
    </source>
</evidence>
<proteinExistence type="predicted"/>
<reference evidence="1" key="2">
    <citation type="submission" date="2010-07" db="EMBL/GenBank/DDBJ databases">
        <authorList>
            <consortium name="The Broad Institute Genome Sequencing Platform"/>
            <consortium name="Broad Institute Genome Sequencing Center for Infectious Disease"/>
            <person name="Ma L.-J."/>
            <person name="Dead R."/>
            <person name="Young S."/>
            <person name="Zeng Q."/>
            <person name="Koehrsen M."/>
            <person name="Alvarado L."/>
            <person name="Berlin A."/>
            <person name="Chapman S.B."/>
            <person name="Chen Z."/>
            <person name="Freedman E."/>
            <person name="Gellesch M."/>
            <person name="Goldberg J."/>
            <person name="Griggs A."/>
            <person name="Gujja S."/>
            <person name="Heilman E.R."/>
            <person name="Heiman D."/>
            <person name="Hepburn T."/>
            <person name="Howarth C."/>
            <person name="Jen D."/>
            <person name="Larson L."/>
            <person name="Mehta T."/>
            <person name="Neiman D."/>
            <person name="Pearson M."/>
            <person name="Roberts A."/>
            <person name="Saif S."/>
            <person name="Shea T."/>
            <person name="Shenoy N."/>
            <person name="Sisk P."/>
            <person name="Stolte C."/>
            <person name="Sykes S."/>
            <person name="Walk T."/>
            <person name="White J."/>
            <person name="Yandava C."/>
            <person name="Haas B."/>
            <person name="Nusbaum C."/>
            <person name="Birren B."/>
        </authorList>
    </citation>
    <scope>NUCLEOTIDE SEQUENCE</scope>
    <source>
        <strain evidence="1">R3-111a-1</strain>
    </source>
</reference>
<keyword evidence="3" id="KW-1185">Reference proteome</keyword>
<dbReference type="OrthoDB" id="5191111at2759"/>
<dbReference type="RefSeq" id="XP_009226085.1">
    <property type="nucleotide sequence ID" value="XM_009227821.1"/>
</dbReference>
<sequence length="305" mass="34304">MAVDTTSRIPSPAPRNLMMVANAAKKIDARGAHDQVDERGFLFGRVIVISLKLELVTEKYTVAKPGGGSTKRKMTAQRWRYRCANRGELRDEARRARKVLGTALPESAANKRLRDLSAPVLDALGLGPDFPVFFSEDMVMLDGYVQHLVNRSCPGLAPELRRFLGRFRRHLLPAEQFNLLFDNLGRENSQSLASPAVDYHEMLFPPAQVTVTPGGAMHRREVEREVVVCVNTAEHDTDLGSDGLFPSQRAPERYLATTGRCGYGGEITRTQRQYQDVHRQCVSDDRLAEALACHRMMCVFRRPRR</sequence>
<accession>J3P8X6</accession>
<dbReference type="EMBL" id="GL385399">
    <property type="protein sequence ID" value="EJT73111.1"/>
    <property type="molecule type" value="Genomic_DNA"/>
</dbReference>
<organism evidence="1">
    <name type="scientific">Gaeumannomyces tritici (strain R3-111a-1)</name>
    <name type="common">Wheat and barley take-all root rot fungus</name>
    <name type="synonym">Gaeumannomyces graminis var. tritici</name>
    <dbReference type="NCBI Taxonomy" id="644352"/>
    <lineage>
        <taxon>Eukaryota</taxon>
        <taxon>Fungi</taxon>
        <taxon>Dikarya</taxon>
        <taxon>Ascomycota</taxon>
        <taxon>Pezizomycotina</taxon>
        <taxon>Sordariomycetes</taxon>
        <taxon>Sordariomycetidae</taxon>
        <taxon>Magnaporthales</taxon>
        <taxon>Magnaporthaceae</taxon>
        <taxon>Gaeumannomyces</taxon>
    </lineage>
</organism>
<evidence type="ECO:0000313" key="2">
    <source>
        <dbReference type="EnsemblFungi" id="EJT73111"/>
    </source>
</evidence>
<dbReference type="GeneID" id="20350419"/>
<dbReference type="eggNOG" id="ENOG502RNCS">
    <property type="taxonomic scope" value="Eukaryota"/>
</dbReference>
<dbReference type="Proteomes" id="UP000006039">
    <property type="component" value="Unassembled WGS sequence"/>
</dbReference>
<name>J3P8X6_GAET3</name>
<protein>
    <submittedName>
        <fullName evidence="1 2">Uncharacterized protein</fullName>
    </submittedName>
</protein>
<dbReference type="VEuPathDB" id="FungiDB:GGTG_09961"/>
<gene>
    <name evidence="2" type="primary">20350419</name>
    <name evidence="1" type="ORF">GGTG_09961</name>
</gene>